<evidence type="ECO:0000256" key="1">
    <source>
        <dbReference type="ARBA" id="ARBA00004429"/>
    </source>
</evidence>
<keyword evidence="3" id="KW-0813">Transport</keyword>
<proteinExistence type="inferred from homology"/>
<name>A0A831QNN4_9FLAO</name>
<accession>A0A831QNN4</accession>
<keyword evidence="6 9" id="KW-0812">Transmembrane</keyword>
<dbReference type="GO" id="GO:0005886">
    <property type="term" value="C:plasma membrane"/>
    <property type="evidence" value="ECO:0007669"/>
    <property type="project" value="UniProtKB-SubCell"/>
</dbReference>
<feature type="transmembrane region" description="Helical" evidence="9">
    <location>
        <begin position="540"/>
        <end position="560"/>
    </location>
</feature>
<dbReference type="Gene3D" id="3.30.70.1440">
    <property type="entry name" value="Multidrug efflux transporter AcrB pore domain"/>
    <property type="match status" value="1"/>
</dbReference>
<organism evidence="10">
    <name type="scientific">Pricia antarctica</name>
    <dbReference type="NCBI Taxonomy" id="641691"/>
    <lineage>
        <taxon>Bacteria</taxon>
        <taxon>Pseudomonadati</taxon>
        <taxon>Bacteroidota</taxon>
        <taxon>Flavobacteriia</taxon>
        <taxon>Flavobacteriales</taxon>
        <taxon>Flavobacteriaceae</taxon>
        <taxon>Pricia</taxon>
    </lineage>
</organism>
<sequence>MLKTFIDRPVLSTVISIIIVILGILGLTGLPITQYPDIAPPTVQVTTTYPGANAETILESVVIPIEEQINGVEGMTYLTSTATNTGSANITVYFDQDTDPDIAAVNVQNRVARANSVLPAAVLQTGVITQKQQTDALMFISFYSENDDYDDTFIQNYLKINVIPDVQRVKGVGNVTVFGQKDYAMRIWLKPEKLAAYNLIPTDITAALNEQSLEASAGSLGENDGEAFSYTIKYGGRFKTEQQYSEIVIKALGDGQYLRLDDIADIELGAQGYSSSSRTFGNPSVVMGVFQTKGSNAKEIIENIDTRLETIKSELPEGIKLFTPFNANDFLEASIDKVVETLIEAFLLVFLVVFIFLQDFRSTLIPAIAVPVSIIGTFFFLNLFGYSINLLTLFALVLAIGIVVDDAIVVVEAVHAKIDAGEKSARKATNVAMSEISGAIVSITLVLAAVFIPVTFITGPSGVFYEQFGVTLIIAILISAVNALTLSPALCALLLKGHDEKENGKKKNFIQRFFVAFNRGFDATVDKYGKSVHFLYRHKWITGVVLLLAVGAIFWSSSVVRTGFVPQEDQGIIFMNVELPPGSSVDRTREVNNKLYAKINEIPGIEGMFVIDGRSLLNGEGSNYGFGIAKLIDWEERGADSLSLESITAKMFGIASQIPEAEIIFFGRPSVPGFGNSAGVEVNLLDRTSGSFKDLDAVNQDFMGKLTQRPEFKFAQSAFSTEYPQYELKVNVPLAKEKGVAISSIFSTLQGYIGSIFATDFSRFGKQYRVYVQALPEDRANKDALNGLFVRTQNGEMAPITEFIDLERVYGPQAVTRFNLFNSTKITAAMNPGFSTGDGIAAVNEVAKSLPSDYTTAYSGLSREEVNAGNQAAIIFALSIVFVYFLLAAQYESYLIPFSILLSLPLGVMGAYLTTQFTGLQNNIYFQIALIMLLGLLAKNAILIVEFALQRRRQGESILDAAIDGAESRLRPILMTSFAFILGLMPLVLANGVGAAGNRSIGTGAVGGLFVGTVFGVFVIPILFILFQWLQEKLTGVPEAAKEKINIEENN</sequence>
<dbReference type="SUPFAM" id="SSF82866">
    <property type="entry name" value="Multidrug efflux transporter AcrB transmembrane domain"/>
    <property type="match status" value="2"/>
</dbReference>
<dbReference type="PRINTS" id="PR00702">
    <property type="entry name" value="ACRIFLAVINRP"/>
</dbReference>
<gene>
    <name evidence="10" type="ORF">ENH87_03895</name>
</gene>
<dbReference type="SUPFAM" id="SSF82693">
    <property type="entry name" value="Multidrug efflux transporter AcrB pore domain, PN1, PN2, PC1 and PC2 subdomains"/>
    <property type="match status" value="4"/>
</dbReference>
<keyword evidence="5" id="KW-0997">Cell inner membrane</keyword>
<evidence type="ECO:0000256" key="7">
    <source>
        <dbReference type="ARBA" id="ARBA00022989"/>
    </source>
</evidence>
<feature type="transmembrane region" description="Helical" evidence="9">
    <location>
        <begin position="338"/>
        <end position="357"/>
    </location>
</feature>
<dbReference type="PANTHER" id="PTHR32063">
    <property type="match status" value="1"/>
</dbReference>
<dbReference type="InterPro" id="IPR001036">
    <property type="entry name" value="Acrflvin-R"/>
</dbReference>
<dbReference type="Gene3D" id="3.30.70.1320">
    <property type="entry name" value="Multidrug efflux transporter AcrB pore domain like"/>
    <property type="match status" value="1"/>
</dbReference>
<reference evidence="10" key="1">
    <citation type="journal article" date="2020" name="mSystems">
        <title>Genome- and Community-Level Interaction Insights into Carbon Utilization and Element Cycling Functions of Hydrothermarchaeota in Hydrothermal Sediment.</title>
        <authorList>
            <person name="Zhou Z."/>
            <person name="Liu Y."/>
            <person name="Xu W."/>
            <person name="Pan J."/>
            <person name="Luo Z.H."/>
            <person name="Li M."/>
        </authorList>
    </citation>
    <scope>NUCLEOTIDE SEQUENCE [LARGE SCALE GENOMIC DNA]</scope>
    <source>
        <strain evidence="10">HyVt-345</strain>
    </source>
</reference>
<dbReference type="InterPro" id="IPR004764">
    <property type="entry name" value="MdtF-like"/>
</dbReference>
<evidence type="ECO:0000256" key="6">
    <source>
        <dbReference type="ARBA" id="ARBA00022692"/>
    </source>
</evidence>
<comment type="subcellular location">
    <subcellularLocation>
        <location evidence="1">Cell inner membrane</location>
        <topology evidence="1">Multi-pass membrane protein</topology>
    </subcellularLocation>
</comment>
<dbReference type="Gene3D" id="3.30.70.1430">
    <property type="entry name" value="Multidrug efflux transporter AcrB pore domain"/>
    <property type="match status" value="2"/>
</dbReference>
<evidence type="ECO:0000256" key="3">
    <source>
        <dbReference type="ARBA" id="ARBA00022448"/>
    </source>
</evidence>
<dbReference type="Gene3D" id="3.30.2090.10">
    <property type="entry name" value="Multidrug efflux transporter AcrB TolC docking domain, DN and DC subdomains"/>
    <property type="match status" value="2"/>
</dbReference>
<feature type="transmembrane region" description="Helical" evidence="9">
    <location>
        <begin position="1001"/>
        <end position="1027"/>
    </location>
</feature>
<dbReference type="Pfam" id="PF00873">
    <property type="entry name" value="ACR_tran"/>
    <property type="match status" value="1"/>
</dbReference>
<evidence type="ECO:0000256" key="5">
    <source>
        <dbReference type="ARBA" id="ARBA00022519"/>
    </source>
</evidence>
<dbReference type="Gene3D" id="1.20.1640.10">
    <property type="entry name" value="Multidrug efflux transporter AcrB transmembrane domain"/>
    <property type="match status" value="2"/>
</dbReference>
<feature type="transmembrane region" description="Helical" evidence="9">
    <location>
        <begin position="868"/>
        <end position="887"/>
    </location>
</feature>
<dbReference type="FunFam" id="1.20.1640.10:FF:000001">
    <property type="entry name" value="Efflux pump membrane transporter"/>
    <property type="match status" value="1"/>
</dbReference>
<feature type="transmembrane region" description="Helical" evidence="9">
    <location>
        <begin position="364"/>
        <end position="384"/>
    </location>
</feature>
<dbReference type="EMBL" id="DRGL01000019">
    <property type="protein sequence ID" value="HEA20039.1"/>
    <property type="molecule type" value="Genomic_DNA"/>
</dbReference>
<dbReference type="InterPro" id="IPR027463">
    <property type="entry name" value="AcrB_DN_DC_subdom"/>
</dbReference>
<dbReference type="Proteomes" id="UP000886191">
    <property type="component" value="Unassembled WGS sequence"/>
</dbReference>
<evidence type="ECO:0000256" key="8">
    <source>
        <dbReference type="ARBA" id="ARBA00023136"/>
    </source>
</evidence>
<dbReference type="AlphaFoldDB" id="A0A831QNN4"/>
<protein>
    <submittedName>
        <fullName evidence="10">Efflux RND transporter permease subunit</fullName>
    </submittedName>
</protein>
<evidence type="ECO:0000256" key="4">
    <source>
        <dbReference type="ARBA" id="ARBA00022475"/>
    </source>
</evidence>
<feature type="transmembrane region" description="Helical" evidence="9">
    <location>
        <begin position="894"/>
        <end position="912"/>
    </location>
</feature>
<keyword evidence="8 9" id="KW-0472">Membrane</keyword>
<comment type="caution">
    <text evidence="10">The sequence shown here is derived from an EMBL/GenBank/DDBJ whole genome shotgun (WGS) entry which is preliminary data.</text>
</comment>
<evidence type="ECO:0000256" key="9">
    <source>
        <dbReference type="SAM" id="Phobius"/>
    </source>
</evidence>
<dbReference type="GO" id="GO:0042910">
    <property type="term" value="F:xenobiotic transmembrane transporter activity"/>
    <property type="evidence" value="ECO:0007669"/>
    <property type="project" value="TreeGrafter"/>
</dbReference>
<keyword evidence="4" id="KW-1003">Cell membrane</keyword>
<feature type="transmembrane region" description="Helical" evidence="9">
    <location>
        <begin position="390"/>
        <end position="415"/>
    </location>
</feature>
<dbReference type="SUPFAM" id="SSF82714">
    <property type="entry name" value="Multidrug efflux transporter AcrB TolC docking domain, DN and DC subdomains"/>
    <property type="match status" value="2"/>
</dbReference>
<dbReference type="GO" id="GO:0015562">
    <property type="term" value="F:efflux transmembrane transporter activity"/>
    <property type="evidence" value="ECO:0007669"/>
    <property type="project" value="InterPro"/>
</dbReference>
<dbReference type="GO" id="GO:0009636">
    <property type="term" value="P:response to toxic substance"/>
    <property type="evidence" value="ECO:0007669"/>
    <property type="project" value="UniProtKB-ARBA"/>
</dbReference>
<keyword evidence="7 9" id="KW-1133">Transmembrane helix</keyword>
<feature type="transmembrane region" description="Helical" evidence="9">
    <location>
        <begin position="468"/>
        <end position="495"/>
    </location>
</feature>
<feature type="transmembrane region" description="Helical" evidence="9">
    <location>
        <begin position="12"/>
        <end position="32"/>
    </location>
</feature>
<dbReference type="PANTHER" id="PTHR32063:SF9">
    <property type="entry name" value="SIMILAR TO MULTIDRUG RESISTANCE PROTEIN MEXB"/>
    <property type="match status" value="1"/>
</dbReference>
<feature type="transmembrane region" description="Helical" evidence="9">
    <location>
        <begin position="924"/>
        <end position="949"/>
    </location>
</feature>
<feature type="transmembrane region" description="Helical" evidence="9">
    <location>
        <begin position="970"/>
        <end position="989"/>
    </location>
</feature>
<evidence type="ECO:0000256" key="2">
    <source>
        <dbReference type="ARBA" id="ARBA00010942"/>
    </source>
</evidence>
<comment type="similarity">
    <text evidence="2">Belongs to the resistance-nodulation-cell division (RND) (TC 2.A.6) family.</text>
</comment>
<feature type="transmembrane region" description="Helical" evidence="9">
    <location>
        <begin position="436"/>
        <end position="456"/>
    </location>
</feature>
<evidence type="ECO:0000313" key="10">
    <source>
        <dbReference type="EMBL" id="HEA20039.1"/>
    </source>
</evidence>
<dbReference type="FunFam" id="3.30.70.1430:FF:000001">
    <property type="entry name" value="Efflux pump membrane transporter"/>
    <property type="match status" value="1"/>
</dbReference>
<dbReference type="NCBIfam" id="TIGR00915">
    <property type="entry name" value="2A0602"/>
    <property type="match status" value="1"/>
</dbReference>